<dbReference type="PIRSF" id="PIRSF006755">
    <property type="entry name" value="DTB_synth"/>
    <property type="match status" value="1"/>
</dbReference>
<dbReference type="PANTHER" id="PTHR43210">
    <property type="entry name" value="DETHIOBIOTIN SYNTHETASE"/>
    <property type="match status" value="1"/>
</dbReference>
<organism evidence="9 10">
    <name type="scientific">Nitrosomonas cryotolerans ATCC 49181</name>
    <dbReference type="NCBI Taxonomy" id="1131553"/>
    <lineage>
        <taxon>Bacteria</taxon>
        <taxon>Pseudomonadati</taxon>
        <taxon>Pseudomonadota</taxon>
        <taxon>Betaproteobacteria</taxon>
        <taxon>Nitrosomonadales</taxon>
        <taxon>Nitrosomonadaceae</taxon>
        <taxon>Nitrosomonas</taxon>
    </lineage>
</organism>
<dbReference type="GO" id="GO:0004141">
    <property type="term" value="F:dethiobiotin synthase activity"/>
    <property type="evidence" value="ECO:0007669"/>
    <property type="project" value="UniProtKB-UniRule"/>
</dbReference>
<dbReference type="SUPFAM" id="SSF52540">
    <property type="entry name" value="P-loop containing nucleoside triphosphate hydrolases"/>
    <property type="match status" value="1"/>
</dbReference>
<feature type="active site" evidence="8">
    <location>
        <position position="38"/>
    </location>
</feature>
<feature type="binding site" evidence="8">
    <location>
        <position position="17"/>
    </location>
    <ligand>
        <name>Mg(2+)</name>
        <dbReference type="ChEBI" id="CHEBI:18420"/>
    </ligand>
</feature>
<dbReference type="RefSeq" id="WP_028462335.1">
    <property type="nucleotide sequence ID" value="NZ_FSRO01000001.1"/>
</dbReference>
<comment type="pathway">
    <text evidence="8">Cofactor biosynthesis; biotin biosynthesis; biotin from 7,8-diaminononanoate: step 1/2.</text>
</comment>
<comment type="cofactor">
    <cofactor evidence="8">
        <name>Mg(2+)</name>
        <dbReference type="ChEBI" id="CHEBI:18420"/>
    </cofactor>
</comment>
<dbReference type="CDD" id="cd03109">
    <property type="entry name" value="DTBS"/>
    <property type="match status" value="1"/>
</dbReference>
<dbReference type="GO" id="GO:0005524">
    <property type="term" value="F:ATP binding"/>
    <property type="evidence" value="ECO:0007669"/>
    <property type="project" value="UniProtKB-UniRule"/>
</dbReference>
<evidence type="ECO:0000256" key="7">
    <source>
        <dbReference type="ARBA" id="ARBA00022842"/>
    </source>
</evidence>
<dbReference type="EC" id="6.3.3.3" evidence="8"/>
<evidence type="ECO:0000256" key="3">
    <source>
        <dbReference type="ARBA" id="ARBA00022723"/>
    </source>
</evidence>
<protein>
    <recommendedName>
        <fullName evidence="8">ATP-dependent dethiobiotin synthetase BioD</fullName>
        <ecNumber evidence="8">6.3.3.3</ecNumber>
    </recommendedName>
    <alternativeName>
        <fullName evidence="8">DTB synthetase</fullName>
        <shortName evidence="8">DTBS</shortName>
    </alternativeName>
    <alternativeName>
        <fullName evidence="8">Dethiobiotin synthase</fullName>
    </alternativeName>
</protein>
<evidence type="ECO:0000256" key="5">
    <source>
        <dbReference type="ARBA" id="ARBA00022756"/>
    </source>
</evidence>
<dbReference type="GO" id="GO:0000287">
    <property type="term" value="F:magnesium ion binding"/>
    <property type="evidence" value="ECO:0007669"/>
    <property type="project" value="UniProtKB-UniRule"/>
</dbReference>
<keyword evidence="10" id="KW-1185">Reference proteome</keyword>
<evidence type="ECO:0000256" key="8">
    <source>
        <dbReference type="HAMAP-Rule" id="MF_00336"/>
    </source>
</evidence>
<keyword evidence="7 8" id="KW-0460">Magnesium</keyword>
<comment type="catalytic activity">
    <reaction evidence="8">
        <text>(7R,8S)-7,8-diammoniononanoate + CO2 + ATP = (4R,5S)-dethiobiotin + ADP + phosphate + 3 H(+)</text>
        <dbReference type="Rhea" id="RHEA:15805"/>
        <dbReference type="ChEBI" id="CHEBI:15378"/>
        <dbReference type="ChEBI" id="CHEBI:16526"/>
        <dbReference type="ChEBI" id="CHEBI:30616"/>
        <dbReference type="ChEBI" id="CHEBI:43474"/>
        <dbReference type="ChEBI" id="CHEBI:149469"/>
        <dbReference type="ChEBI" id="CHEBI:149473"/>
        <dbReference type="ChEBI" id="CHEBI:456216"/>
        <dbReference type="EC" id="6.3.3.3"/>
    </reaction>
</comment>
<dbReference type="Proteomes" id="UP000185062">
    <property type="component" value="Unassembled WGS sequence"/>
</dbReference>
<keyword evidence="6 8" id="KW-0067">ATP-binding</keyword>
<feature type="binding site" evidence="8">
    <location>
        <position position="51"/>
    </location>
    <ligand>
        <name>ATP</name>
        <dbReference type="ChEBI" id="CHEBI:30616"/>
    </ligand>
</feature>
<dbReference type="Pfam" id="PF13500">
    <property type="entry name" value="AAA_26"/>
    <property type="match status" value="1"/>
</dbReference>
<reference evidence="9 10" key="1">
    <citation type="submission" date="2016-12" db="EMBL/GenBank/DDBJ databases">
        <authorList>
            <person name="Song W.-J."/>
            <person name="Kurnit D.M."/>
        </authorList>
    </citation>
    <scope>NUCLEOTIDE SEQUENCE [LARGE SCALE GENOMIC DNA]</scope>
    <source>
        <strain evidence="9 10">ATCC 49181</strain>
    </source>
</reference>
<evidence type="ECO:0000313" key="10">
    <source>
        <dbReference type="Proteomes" id="UP000185062"/>
    </source>
</evidence>
<dbReference type="GO" id="GO:0009102">
    <property type="term" value="P:biotin biosynthetic process"/>
    <property type="evidence" value="ECO:0007669"/>
    <property type="project" value="UniProtKB-UniRule"/>
</dbReference>
<keyword evidence="3 8" id="KW-0479">Metal-binding</keyword>
<dbReference type="NCBIfam" id="TIGR00347">
    <property type="entry name" value="bioD"/>
    <property type="match status" value="1"/>
</dbReference>
<dbReference type="GO" id="GO:0005829">
    <property type="term" value="C:cytosol"/>
    <property type="evidence" value="ECO:0007669"/>
    <property type="project" value="TreeGrafter"/>
</dbReference>
<evidence type="ECO:0000256" key="6">
    <source>
        <dbReference type="ARBA" id="ARBA00022840"/>
    </source>
</evidence>
<dbReference type="STRING" id="44575.SAMN05216419_10527"/>
<accession>A0A1N6HMK9</accession>
<dbReference type="EMBL" id="FSRO01000001">
    <property type="protein sequence ID" value="SIO20885.1"/>
    <property type="molecule type" value="Genomic_DNA"/>
</dbReference>
<gene>
    <name evidence="8" type="primary">bioD</name>
    <name evidence="9" type="ORF">SAMN02743940_1258</name>
</gene>
<comment type="subcellular location">
    <subcellularLocation>
        <location evidence="8">Cytoplasm</location>
    </subcellularLocation>
</comment>
<keyword evidence="2 8" id="KW-0436">Ligase</keyword>
<evidence type="ECO:0000313" key="9">
    <source>
        <dbReference type="EMBL" id="SIO20885.1"/>
    </source>
</evidence>
<feature type="binding site" evidence="8">
    <location>
        <begin position="112"/>
        <end position="115"/>
    </location>
    <ligand>
        <name>ATP</name>
        <dbReference type="ChEBI" id="CHEBI:30616"/>
    </ligand>
</feature>
<keyword evidence="5 8" id="KW-0093">Biotin biosynthesis</keyword>
<dbReference type="UniPathway" id="UPA00078">
    <property type="reaction ID" value="UER00161"/>
</dbReference>
<comment type="caution">
    <text evidence="8">Lacks conserved residue(s) required for the propagation of feature annotation.</text>
</comment>
<dbReference type="FunFam" id="3.40.50.300:FF:000292">
    <property type="entry name" value="ATP-dependent dethiobiotin synthetase BioD"/>
    <property type="match status" value="1"/>
</dbReference>
<dbReference type="GO" id="GO:0042803">
    <property type="term" value="F:protein homodimerization activity"/>
    <property type="evidence" value="ECO:0007669"/>
    <property type="project" value="UniProtKB-ARBA"/>
</dbReference>
<comment type="subunit">
    <text evidence="8">Homodimer.</text>
</comment>
<feature type="binding site" evidence="8">
    <location>
        <position position="112"/>
    </location>
    <ligand>
        <name>Mg(2+)</name>
        <dbReference type="ChEBI" id="CHEBI:18420"/>
    </ligand>
</feature>
<dbReference type="InterPro" id="IPR027417">
    <property type="entry name" value="P-loop_NTPase"/>
</dbReference>
<dbReference type="eggNOG" id="COG0132">
    <property type="taxonomic scope" value="Bacteria"/>
</dbReference>
<dbReference type="PANTHER" id="PTHR43210:SF5">
    <property type="entry name" value="DETHIOBIOTIN SYNTHETASE"/>
    <property type="match status" value="1"/>
</dbReference>
<dbReference type="Gene3D" id="3.40.50.300">
    <property type="entry name" value="P-loop containing nucleotide triphosphate hydrolases"/>
    <property type="match status" value="1"/>
</dbReference>
<comment type="function">
    <text evidence="8">Catalyzes a mechanistically unusual reaction, the ATP-dependent insertion of CO2 between the N7 and N8 nitrogen atoms of 7,8-diaminopelargonic acid (DAPA, also called 7,8-diammoniononanoate) to form a ureido ring.</text>
</comment>
<keyword evidence="4 8" id="KW-0547">Nucleotide-binding</keyword>
<proteinExistence type="inferred from homology"/>
<sequence>MVSSYFVTGTDTHIGKTRVSCALLQAFAASGRSVVGMKPVVAGCEDGRWADVDLLTAASTVSAPRHSVNPYAFVPPVSPHIGAIQAGIEIDLAVIQHAYRQLQTLAEVVIIEGVGGFRVPLSEQYDGADLACRLGLPVILVVGLRLGCLNHALLTAQAIQASGLLLAGWVANGIDPHMSVQEENMRTLQQRLDCPLLGRLPFDENMGASCAASRLDITRLVATTGQLRE</sequence>
<evidence type="ECO:0000256" key="2">
    <source>
        <dbReference type="ARBA" id="ARBA00022598"/>
    </source>
</evidence>
<name>A0A1N6HMK9_9PROT</name>
<evidence type="ECO:0000256" key="1">
    <source>
        <dbReference type="ARBA" id="ARBA00022490"/>
    </source>
</evidence>
<dbReference type="AlphaFoldDB" id="A0A1N6HMK9"/>
<evidence type="ECO:0000256" key="4">
    <source>
        <dbReference type="ARBA" id="ARBA00022741"/>
    </source>
</evidence>
<feature type="binding site" evidence="8">
    <location>
        <position position="51"/>
    </location>
    <ligand>
        <name>Mg(2+)</name>
        <dbReference type="ChEBI" id="CHEBI:18420"/>
    </ligand>
</feature>
<dbReference type="HAMAP" id="MF_00336">
    <property type="entry name" value="BioD"/>
    <property type="match status" value="1"/>
</dbReference>
<dbReference type="InterPro" id="IPR004472">
    <property type="entry name" value="DTB_synth_BioD"/>
</dbReference>
<keyword evidence="1 8" id="KW-0963">Cytoplasm</keyword>
<comment type="similarity">
    <text evidence="8">Belongs to the dethiobiotin synthetase family.</text>
</comment>